<proteinExistence type="predicted"/>
<evidence type="ECO:0000256" key="1">
    <source>
        <dbReference type="SAM" id="SignalP"/>
    </source>
</evidence>
<gene>
    <name evidence="2" type="ORF">IAB93_00425</name>
</gene>
<dbReference type="InterPro" id="IPR008969">
    <property type="entry name" value="CarboxyPept-like_regulatory"/>
</dbReference>
<dbReference type="SUPFAM" id="SSF56935">
    <property type="entry name" value="Porins"/>
    <property type="match status" value="1"/>
</dbReference>
<dbReference type="SUPFAM" id="SSF49464">
    <property type="entry name" value="Carboxypeptidase regulatory domain-like"/>
    <property type="match status" value="1"/>
</dbReference>
<keyword evidence="1" id="KW-0732">Signal</keyword>
<feature type="chain" id="PRO_5039468513" evidence="1">
    <location>
        <begin position="23"/>
        <end position="919"/>
    </location>
</feature>
<protein>
    <submittedName>
        <fullName evidence="2">Carboxypeptidase regulatory-like domain-containing protein</fullName>
    </submittedName>
</protein>
<name>A0A9D9I1T6_9BACT</name>
<feature type="signal peptide" evidence="1">
    <location>
        <begin position="1"/>
        <end position="22"/>
    </location>
</feature>
<reference evidence="2" key="1">
    <citation type="submission" date="2020-10" db="EMBL/GenBank/DDBJ databases">
        <authorList>
            <person name="Gilroy R."/>
        </authorList>
    </citation>
    <scope>NUCLEOTIDE SEQUENCE</scope>
    <source>
        <strain evidence="2">10037</strain>
    </source>
</reference>
<accession>A0A9D9I1T6</accession>
<keyword evidence="2" id="KW-0645">Protease</keyword>
<keyword evidence="2" id="KW-0378">Hydrolase</keyword>
<dbReference type="AlphaFoldDB" id="A0A9D9I1T6"/>
<dbReference type="GO" id="GO:0004180">
    <property type="term" value="F:carboxypeptidase activity"/>
    <property type="evidence" value="ECO:0007669"/>
    <property type="project" value="UniProtKB-KW"/>
</dbReference>
<dbReference type="Proteomes" id="UP000823597">
    <property type="component" value="Unassembled WGS sequence"/>
</dbReference>
<evidence type="ECO:0000313" key="2">
    <source>
        <dbReference type="EMBL" id="MBO8464444.1"/>
    </source>
</evidence>
<sequence>MFMRKILAVSFFLSFLVLSCFAQDFTGVRIGGVVRDSLEGKPVEGANVMLGRPGTFSVYQYVITGKDGRFGFVFTGAADSLRITVSAFDMKMRTVRIPAKDTLMDIRVVHAPLKLQAAVVTYAPIKRRNDTLVYNVESFRTASDRTIGEVIGKMPGLSVAKSGNITYNGERISNFYIEGLDMMEARYGVAVNGIRAEDIEAVEVMESHHHEKIYQNKGLPGKPAINLRLKDGAKGTWSGSLMAGSGYGPWMWDGEAKAMFFGKNFQTFDVYKTNNIGRDDSYGMFSGVASGSFPMLSVKKPDVPPFDTERYLDNNSHAVSANAISRVGEELNLRTNVQYMHDSRRYEGLSSTVYHLSGNDSFEIDEDMYSSSMTDRFSVGADIEKNNKKFYLKDKLNLAGAWNGDYGKLVADGEDVSQKMKYSDMSISNDFSIRWTGKSFTWSADSETSYTSSPGFLCVTPLLYDIFTDSTGAAGDFAGLCRYVTGQEPSGIMQDLAVRKLSSSNAISGMYGRNGLNLFLTASADMDFWWMNSRMSPLYDTDLYGTGGGHESGGTVTAEAFSGDSDFLDSDFLNDIYRHDVTLSVRQNINWSVSGFSISAVLPVVFKDIRFNEALHGKSSGIDKVYVNPYLRAEYKISYELSVKAFASYNESYGGLYDNYHGYIMTDYRNISRREGDVSVSRSRIYGAGLKYANTVAALFLNADLQYGCNWRNQTYSVSYDGILAMLESVPEPSYSRHLGVSGDISKRFFAINTTLKLSGGYNCSWQRLLRQGEYYPMTYSNLGGSFELLSDFSRWGTAEYSLDASRSVTSTSVYGVESSSPIVNLRQKLLLRIIPVERLFLEASWEHYYNDNLSGDKSMFYLDASVSYKWRKFEFVIEMRNLLNSDVYRSSVFSDVTTYTYSYGLRPLGVLMKVMVDL</sequence>
<organism evidence="2 3">
    <name type="scientific">Candidatus Merdivivens pullistercoris</name>
    <dbReference type="NCBI Taxonomy" id="2840873"/>
    <lineage>
        <taxon>Bacteria</taxon>
        <taxon>Pseudomonadati</taxon>
        <taxon>Bacteroidota</taxon>
        <taxon>Bacteroidia</taxon>
        <taxon>Bacteroidales</taxon>
        <taxon>Muribaculaceae</taxon>
        <taxon>Muribaculaceae incertae sedis</taxon>
        <taxon>Candidatus Merdivivens</taxon>
    </lineage>
</organism>
<dbReference type="EMBL" id="JADIME010000005">
    <property type="protein sequence ID" value="MBO8464444.1"/>
    <property type="molecule type" value="Genomic_DNA"/>
</dbReference>
<comment type="caution">
    <text evidence="2">The sequence shown here is derived from an EMBL/GenBank/DDBJ whole genome shotgun (WGS) entry which is preliminary data.</text>
</comment>
<evidence type="ECO:0000313" key="3">
    <source>
        <dbReference type="Proteomes" id="UP000823597"/>
    </source>
</evidence>
<dbReference type="PROSITE" id="PS51257">
    <property type="entry name" value="PROKAR_LIPOPROTEIN"/>
    <property type="match status" value="1"/>
</dbReference>
<reference evidence="2" key="2">
    <citation type="journal article" date="2021" name="PeerJ">
        <title>Extensive microbial diversity within the chicken gut microbiome revealed by metagenomics and culture.</title>
        <authorList>
            <person name="Gilroy R."/>
            <person name="Ravi A."/>
            <person name="Getino M."/>
            <person name="Pursley I."/>
            <person name="Horton D.L."/>
            <person name="Alikhan N.F."/>
            <person name="Baker D."/>
            <person name="Gharbi K."/>
            <person name="Hall N."/>
            <person name="Watson M."/>
            <person name="Adriaenssens E.M."/>
            <person name="Foster-Nyarko E."/>
            <person name="Jarju S."/>
            <person name="Secka A."/>
            <person name="Antonio M."/>
            <person name="Oren A."/>
            <person name="Chaudhuri R.R."/>
            <person name="La Ragione R."/>
            <person name="Hildebrand F."/>
            <person name="Pallen M.J."/>
        </authorList>
    </citation>
    <scope>NUCLEOTIDE SEQUENCE</scope>
    <source>
        <strain evidence="2">10037</strain>
    </source>
</reference>
<keyword evidence="2" id="KW-0121">Carboxypeptidase</keyword>